<comment type="caution">
    <text evidence="1">The sequence shown here is derived from an EMBL/GenBank/DDBJ whole genome shotgun (WGS) entry which is preliminary data.</text>
</comment>
<dbReference type="AlphaFoldDB" id="A0A1F7X106"/>
<name>A0A1F7X106_9BACT</name>
<organism evidence="1 2">
    <name type="scientific">Candidatus Woesebacteria bacterium RBG_13_34_9</name>
    <dbReference type="NCBI Taxonomy" id="1802477"/>
    <lineage>
        <taxon>Bacteria</taxon>
        <taxon>Candidatus Woeseibacteriota</taxon>
    </lineage>
</organism>
<reference evidence="1 2" key="1">
    <citation type="journal article" date="2016" name="Nat. Commun.">
        <title>Thousands of microbial genomes shed light on interconnected biogeochemical processes in an aquifer system.</title>
        <authorList>
            <person name="Anantharaman K."/>
            <person name="Brown C.T."/>
            <person name="Hug L.A."/>
            <person name="Sharon I."/>
            <person name="Castelle C.J."/>
            <person name="Probst A.J."/>
            <person name="Thomas B.C."/>
            <person name="Singh A."/>
            <person name="Wilkins M.J."/>
            <person name="Karaoz U."/>
            <person name="Brodie E.L."/>
            <person name="Williams K.H."/>
            <person name="Hubbard S.S."/>
            <person name="Banfield J.F."/>
        </authorList>
    </citation>
    <scope>NUCLEOTIDE SEQUENCE [LARGE SCALE GENOMIC DNA]</scope>
</reference>
<evidence type="ECO:0000313" key="1">
    <source>
        <dbReference type="EMBL" id="OGM07985.1"/>
    </source>
</evidence>
<accession>A0A1F7X106</accession>
<sequence>MKNILLTVSSFSVFFISALIPKTNSYFSSSVNVIENRFEADKIVNFYLRADKKAVGFEVLGISEFDSLKYKISYKHNLLDEVVQGAISLSDQNSFKEEWVILGTCSSGGTCVYYDDIDEIFLRLDLLNSGVVEQTLNSTLSLD</sequence>
<dbReference type="EMBL" id="MGFP01000063">
    <property type="protein sequence ID" value="OGM07985.1"/>
    <property type="molecule type" value="Genomic_DNA"/>
</dbReference>
<dbReference type="Proteomes" id="UP000179219">
    <property type="component" value="Unassembled WGS sequence"/>
</dbReference>
<protein>
    <submittedName>
        <fullName evidence="1">Uncharacterized protein</fullName>
    </submittedName>
</protein>
<gene>
    <name evidence="1" type="ORF">A2159_03835</name>
</gene>
<proteinExistence type="predicted"/>
<evidence type="ECO:0000313" key="2">
    <source>
        <dbReference type="Proteomes" id="UP000179219"/>
    </source>
</evidence>